<evidence type="ECO:0000313" key="2">
    <source>
        <dbReference type="Proteomes" id="UP000030104"/>
    </source>
</evidence>
<organism evidence="1 2">
    <name type="scientific">Penicillium italicum</name>
    <name type="common">Blue mold</name>
    <dbReference type="NCBI Taxonomy" id="40296"/>
    <lineage>
        <taxon>Eukaryota</taxon>
        <taxon>Fungi</taxon>
        <taxon>Dikarya</taxon>
        <taxon>Ascomycota</taxon>
        <taxon>Pezizomycotina</taxon>
        <taxon>Eurotiomycetes</taxon>
        <taxon>Eurotiomycetidae</taxon>
        <taxon>Eurotiales</taxon>
        <taxon>Aspergillaceae</taxon>
        <taxon>Penicillium</taxon>
    </lineage>
</organism>
<accession>A0A0A2KKY8</accession>
<sequence>MSDPTNPHIKERTTPQWGLYQRENFWKQNEGTTPLFNTGKSSL</sequence>
<comment type="caution">
    <text evidence="1">The sequence shown here is derived from an EMBL/GenBank/DDBJ whole genome shotgun (WGS) entry which is preliminary data.</text>
</comment>
<proteinExistence type="predicted"/>
<dbReference type="AlphaFoldDB" id="A0A0A2KKY8"/>
<dbReference type="EMBL" id="JQGA01001201">
    <property type="protein sequence ID" value="KGO68487.1"/>
    <property type="molecule type" value="Genomic_DNA"/>
</dbReference>
<name>A0A0A2KKY8_PENIT</name>
<dbReference type="OrthoDB" id="4484597at2759"/>
<gene>
    <name evidence="1" type="ORF">PITC_071120</name>
</gene>
<dbReference type="HOGENOM" id="CLU_3242339_0_0_1"/>
<keyword evidence="2" id="KW-1185">Reference proteome</keyword>
<protein>
    <submittedName>
        <fullName evidence="1">Uncharacterized protein</fullName>
    </submittedName>
</protein>
<reference evidence="1 2" key="1">
    <citation type="journal article" date="2015" name="Mol. Plant Microbe Interact.">
        <title>Genome, transcriptome, and functional analyses of Penicillium expansum provide new insights into secondary metabolism and pathogenicity.</title>
        <authorList>
            <person name="Ballester A.R."/>
            <person name="Marcet-Houben M."/>
            <person name="Levin E."/>
            <person name="Sela N."/>
            <person name="Selma-Lazaro C."/>
            <person name="Carmona L."/>
            <person name="Wisniewski M."/>
            <person name="Droby S."/>
            <person name="Gonzalez-Candelas L."/>
            <person name="Gabaldon T."/>
        </authorList>
    </citation>
    <scope>NUCLEOTIDE SEQUENCE [LARGE SCALE GENOMIC DNA]</scope>
    <source>
        <strain evidence="1 2">PHI-1</strain>
    </source>
</reference>
<dbReference type="Proteomes" id="UP000030104">
    <property type="component" value="Unassembled WGS sequence"/>
</dbReference>
<dbReference type="PhylomeDB" id="A0A0A2KKY8"/>
<evidence type="ECO:0000313" key="1">
    <source>
        <dbReference type="EMBL" id="KGO68487.1"/>
    </source>
</evidence>
<dbReference type="STRING" id="40296.A0A0A2KKY8"/>